<proteinExistence type="inferred from homology"/>
<dbReference type="InterPro" id="IPR030811">
    <property type="entry name" value="SoxH-rel_PQQ_1"/>
</dbReference>
<dbReference type="PANTHER" id="PTHR42951">
    <property type="entry name" value="METALLO-BETA-LACTAMASE DOMAIN-CONTAINING"/>
    <property type="match status" value="1"/>
</dbReference>
<dbReference type="InterPro" id="IPR036866">
    <property type="entry name" value="RibonucZ/Hydroxyglut_hydro"/>
</dbReference>
<dbReference type="SMART" id="SM00849">
    <property type="entry name" value="Lactamase_B"/>
    <property type="match status" value="1"/>
</dbReference>
<name>A0ABN6PMX6_9BURK</name>
<reference evidence="4" key="1">
    <citation type="submission" date="2022-04" db="EMBL/GenBank/DDBJ databases">
        <title>Whole genome sequence of Sphaerotilus sp. FB-5.</title>
        <authorList>
            <person name="Takeda M."/>
            <person name="Narihara S."/>
            <person name="Akimoto M."/>
            <person name="Akimoto R."/>
            <person name="Nishiyashiki S."/>
            <person name="Murakami T."/>
        </authorList>
    </citation>
    <scope>NUCLEOTIDE SEQUENCE</scope>
    <source>
        <strain evidence="4">FB-5</strain>
    </source>
</reference>
<dbReference type="Proteomes" id="UP001057498">
    <property type="component" value="Chromosome"/>
</dbReference>
<evidence type="ECO:0000256" key="1">
    <source>
        <dbReference type="ARBA" id="ARBA00005250"/>
    </source>
</evidence>
<evidence type="ECO:0000313" key="5">
    <source>
        <dbReference type="Proteomes" id="UP001057498"/>
    </source>
</evidence>
<evidence type="ECO:0000259" key="3">
    <source>
        <dbReference type="SMART" id="SM00849"/>
    </source>
</evidence>
<gene>
    <name evidence="4" type="ORF">CATMQ487_22930</name>
</gene>
<dbReference type="Pfam" id="PF00753">
    <property type="entry name" value="Lactamase_B"/>
    <property type="match status" value="1"/>
</dbReference>
<dbReference type="SUPFAM" id="SSF56281">
    <property type="entry name" value="Metallo-hydrolase/oxidoreductase"/>
    <property type="match status" value="1"/>
</dbReference>
<dbReference type="CDD" id="cd16282">
    <property type="entry name" value="metallo-hydrolase-like_MBL-fold"/>
    <property type="match status" value="1"/>
</dbReference>
<feature type="signal peptide" evidence="2">
    <location>
        <begin position="1"/>
        <end position="28"/>
    </location>
</feature>
<organism evidence="4 5">
    <name type="scientific">Sphaerotilus microaerophilus</name>
    <dbReference type="NCBI Taxonomy" id="2914710"/>
    <lineage>
        <taxon>Bacteria</taxon>
        <taxon>Pseudomonadati</taxon>
        <taxon>Pseudomonadota</taxon>
        <taxon>Betaproteobacteria</taxon>
        <taxon>Burkholderiales</taxon>
        <taxon>Sphaerotilaceae</taxon>
        <taxon>Sphaerotilus</taxon>
    </lineage>
</organism>
<sequence>MRSTPVLSGLLAAALALPVALAPEAAQAADASAAASAPVVNVERLDYGLRARALAAGAWVVEGANADFTVPNGCNIINTGFFSTGAGVVVVNTGTSRKYGEQLRALIARTTTEPVVQVIHLNLHPDYFLGNQGFADVPRLATPATRAGMAREAEAYATNLYRLCGDWMKATEPLLPERDLDVPAAGRRWQVGSREFELHELQGHTDSDLVLIDRASGVAFVGGLVFTDRIPTTPHARIGPWLASLERLPALLQAAGVRTVVPSHGPVRDDLQGLAQTQRFLRWVDGSFTRWAREGWDMNEVLRAPVPAEFRGWAAFQTEYIRNVAHLYPRYEREVLTAGRTPGR</sequence>
<evidence type="ECO:0000256" key="2">
    <source>
        <dbReference type="SAM" id="SignalP"/>
    </source>
</evidence>
<feature type="chain" id="PRO_5047163239" description="Metallo-beta-lactamase domain-containing protein" evidence="2">
    <location>
        <begin position="29"/>
        <end position="344"/>
    </location>
</feature>
<dbReference type="PANTHER" id="PTHR42951:SF4">
    <property type="entry name" value="ACYL-COENZYME A THIOESTERASE MBLAC2"/>
    <property type="match status" value="1"/>
</dbReference>
<comment type="similarity">
    <text evidence="1">Belongs to the metallo-beta-lactamase superfamily. Class-B beta-lactamase family.</text>
</comment>
<accession>A0ABN6PMX6</accession>
<dbReference type="EMBL" id="AP025730">
    <property type="protein sequence ID" value="BDI05323.1"/>
    <property type="molecule type" value="Genomic_DNA"/>
</dbReference>
<keyword evidence="5" id="KW-1185">Reference proteome</keyword>
<dbReference type="NCBIfam" id="TIGR04558">
    <property type="entry name" value="SoxH_rel_PQQ_1"/>
    <property type="match status" value="1"/>
</dbReference>
<dbReference type="InterPro" id="IPR050855">
    <property type="entry name" value="NDM-1-like"/>
</dbReference>
<protein>
    <recommendedName>
        <fullName evidence="3">Metallo-beta-lactamase domain-containing protein</fullName>
    </recommendedName>
</protein>
<feature type="domain" description="Metallo-beta-lactamase" evidence="3">
    <location>
        <begin position="76"/>
        <end position="264"/>
    </location>
</feature>
<keyword evidence="2" id="KW-0732">Signal</keyword>
<dbReference type="InterPro" id="IPR001279">
    <property type="entry name" value="Metallo-B-lactamas"/>
</dbReference>
<evidence type="ECO:0000313" key="4">
    <source>
        <dbReference type="EMBL" id="BDI05323.1"/>
    </source>
</evidence>
<dbReference type="RefSeq" id="WP_251973367.1">
    <property type="nucleotide sequence ID" value="NZ_AP025730.1"/>
</dbReference>
<dbReference type="Gene3D" id="3.60.15.10">
    <property type="entry name" value="Ribonuclease Z/Hydroxyacylglutathione hydrolase-like"/>
    <property type="match status" value="1"/>
</dbReference>